<feature type="transmembrane region" description="Helical" evidence="1">
    <location>
        <begin position="323"/>
        <end position="342"/>
    </location>
</feature>
<proteinExistence type="predicted"/>
<evidence type="ECO:0000259" key="2">
    <source>
        <dbReference type="Pfam" id="PF04235"/>
    </source>
</evidence>
<keyword evidence="1" id="KW-0812">Transmembrane</keyword>
<gene>
    <name evidence="3" type="ORF">J2X07_000234</name>
</gene>
<dbReference type="InterPro" id="IPR052529">
    <property type="entry name" value="Bact_Transport_Assoc"/>
</dbReference>
<reference evidence="3 4" key="1">
    <citation type="submission" date="2023-07" db="EMBL/GenBank/DDBJ databases">
        <title>Sorghum-associated microbial communities from plants grown in Nebraska, USA.</title>
        <authorList>
            <person name="Schachtman D."/>
        </authorList>
    </citation>
    <scope>NUCLEOTIDE SEQUENCE [LARGE SCALE GENOMIC DNA]</scope>
    <source>
        <strain evidence="3 4">BE211</strain>
    </source>
</reference>
<keyword evidence="4" id="KW-1185">Reference proteome</keyword>
<feature type="transmembrane region" description="Helical" evidence="1">
    <location>
        <begin position="281"/>
        <end position="303"/>
    </location>
</feature>
<sequence length="404" mass="47212">MKWAPVEEKKRIESLDILRGIAIFGILLVNMKSFSGPDDPIRSLSYEFFDQPYDVWTNILLDFFVQGNFITMFSFLFGFGMILMAERAAENDKSFVPIWIRRQFVLLVFGILHVVFFWYGDILITYSIVGLLMLLFYKLQPKFLLNAGIVLLVLYGLFMTSLTYFYWASGTALSEQAASNAHHLSEIKRSIQIYSEGTFGEMTAERIREWKDLNSFLPFFIAGLLPMFLWGAYAAKKRTFSNRTLWKLWFSALILGAGSKLLPILWFGYKGEDWHYDTAMSWGYEFGGPMMSIFYICSIVLLYRHGKFKRLFNLFRFTGRMAFTNYLTQSIVASTLFYSYGFGLYGKYGPLVGVCFAFIIFGVQVLFSKWWLSNYYFGPFEWVWRSLTYGKFQRLKRVNEHTAF</sequence>
<keyword evidence="1" id="KW-0472">Membrane</keyword>
<dbReference type="Pfam" id="PF04235">
    <property type="entry name" value="DUF418"/>
    <property type="match status" value="1"/>
</dbReference>
<evidence type="ECO:0000313" key="4">
    <source>
        <dbReference type="Proteomes" id="UP001258181"/>
    </source>
</evidence>
<dbReference type="PANTHER" id="PTHR30590:SF2">
    <property type="entry name" value="INNER MEMBRANE PROTEIN"/>
    <property type="match status" value="1"/>
</dbReference>
<feature type="transmembrane region" description="Helical" evidence="1">
    <location>
        <begin position="348"/>
        <end position="367"/>
    </location>
</feature>
<feature type="transmembrane region" description="Helical" evidence="1">
    <location>
        <begin position="248"/>
        <end position="269"/>
    </location>
</feature>
<feature type="transmembrane region" description="Helical" evidence="1">
    <location>
        <begin position="118"/>
        <end position="137"/>
    </location>
</feature>
<dbReference type="EMBL" id="JAVDWA010000001">
    <property type="protein sequence ID" value="MDR7071259.1"/>
    <property type="molecule type" value="Genomic_DNA"/>
</dbReference>
<evidence type="ECO:0000256" key="1">
    <source>
        <dbReference type="SAM" id="Phobius"/>
    </source>
</evidence>
<dbReference type="InterPro" id="IPR007349">
    <property type="entry name" value="DUF418"/>
</dbReference>
<feature type="transmembrane region" description="Helical" evidence="1">
    <location>
        <begin position="55"/>
        <end position="83"/>
    </location>
</feature>
<comment type="caution">
    <text evidence="3">The sequence shown here is derived from an EMBL/GenBank/DDBJ whole genome shotgun (WGS) entry which is preliminary data.</text>
</comment>
<feature type="domain" description="DUF418" evidence="2">
    <location>
        <begin position="239"/>
        <end position="391"/>
    </location>
</feature>
<keyword evidence="1" id="KW-1133">Transmembrane helix</keyword>
<accession>A0ABU1TVM3</accession>
<feature type="transmembrane region" description="Helical" evidence="1">
    <location>
        <begin position="216"/>
        <end position="236"/>
    </location>
</feature>
<evidence type="ECO:0000313" key="3">
    <source>
        <dbReference type="EMBL" id="MDR7071259.1"/>
    </source>
</evidence>
<organism evidence="3 4">
    <name type="scientific">Fictibacillus barbaricus</name>
    <dbReference type="NCBI Taxonomy" id="182136"/>
    <lineage>
        <taxon>Bacteria</taxon>
        <taxon>Bacillati</taxon>
        <taxon>Bacillota</taxon>
        <taxon>Bacilli</taxon>
        <taxon>Bacillales</taxon>
        <taxon>Fictibacillaceae</taxon>
        <taxon>Fictibacillus</taxon>
    </lineage>
</organism>
<protein>
    <recommendedName>
        <fullName evidence="2">DUF418 domain-containing protein</fullName>
    </recommendedName>
</protein>
<dbReference type="RefSeq" id="WP_310255733.1">
    <property type="nucleotide sequence ID" value="NZ_JAVDWA010000001.1"/>
</dbReference>
<dbReference type="Proteomes" id="UP001258181">
    <property type="component" value="Unassembled WGS sequence"/>
</dbReference>
<name>A0ABU1TVM3_9BACL</name>
<feature type="transmembrane region" description="Helical" evidence="1">
    <location>
        <begin position="144"/>
        <end position="167"/>
    </location>
</feature>
<dbReference type="PANTHER" id="PTHR30590">
    <property type="entry name" value="INNER MEMBRANE PROTEIN"/>
    <property type="match status" value="1"/>
</dbReference>